<dbReference type="InterPro" id="IPR001715">
    <property type="entry name" value="CH_dom"/>
</dbReference>
<feature type="non-terminal residue" evidence="3">
    <location>
        <position position="3300"/>
    </location>
</feature>
<reference evidence="3 4" key="1">
    <citation type="submission" date="2015-03" db="EMBL/GenBank/DDBJ databases">
        <title>Draft genome of the nematode, Opisthorchis viverrini.</title>
        <authorList>
            <person name="Mitreva M."/>
        </authorList>
    </citation>
    <scope>NUCLEOTIDE SEQUENCE [LARGE SCALE GENOMIC DNA]</scope>
    <source>
        <strain evidence="3">Khon Kaen</strain>
    </source>
</reference>
<organism evidence="3 4">
    <name type="scientific">Opisthorchis viverrini</name>
    <name type="common">Southeast Asian liver fluke</name>
    <dbReference type="NCBI Taxonomy" id="6198"/>
    <lineage>
        <taxon>Eukaryota</taxon>
        <taxon>Metazoa</taxon>
        <taxon>Spiralia</taxon>
        <taxon>Lophotrochozoa</taxon>
        <taxon>Platyhelminthes</taxon>
        <taxon>Trematoda</taxon>
        <taxon>Digenea</taxon>
        <taxon>Opisthorchiida</taxon>
        <taxon>Opisthorchiata</taxon>
        <taxon>Opisthorchiidae</taxon>
        <taxon>Opisthorchis</taxon>
    </lineage>
</organism>
<keyword evidence="4" id="KW-1185">Reference proteome</keyword>
<dbReference type="SUPFAM" id="SSF75399">
    <property type="entry name" value="Plakin repeat"/>
    <property type="match status" value="6"/>
</dbReference>
<feature type="compositionally biased region" description="Polar residues" evidence="1">
    <location>
        <begin position="2372"/>
        <end position="2393"/>
    </location>
</feature>
<feature type="compositionally biased region" description="Polar residues" evidence="1">
    <location>
        <begin position="386"/>
        <end position="402"/>
    </location>
</feature>
<dbReference type="CDD" id="cd00176">
    <property type="entry name" value="SPEC"/>
    <property type="match status" value="1"/>
</dbReference>
<dbReference type="Gene3D" id="3.90.1290.10">
    <property type="entry name" value="Plakin repeat"/>
    <property type="match status" value="5"/>
</dbReference>
<dbReference type="Proteomes" id="UP000243686">
    <property type="component" value="Unassembled WGS sequence"/>
</dbReference>
<protein>
    <recommendedName>
        <fullName evidence="2">Calponin-homology (CH) domain-containing protein</fullName>
    </recommendedName>
</protein>
<dbReference type="SMART" id="SM00250">
    <property type="entry name" value="PLEC"/>
    <property type="match status" value="6"/>
</dbReference>
<sequence length="3300" mass="367648">VTEVLQNQTGVSVSLNTNVPVDEVAKQSLLNWCRAVTTGYPGVFVRDFSTSWLDGRAFLTLIHRYRPELVDFHVVDRQSPSQNLELAFTLAERELHVVRLFDAEDLVSTTDERSIITYIASLYEALATDSPSIPPLPALYRESVLEPVSISHGSVLGHLPSDQSSALRTQWLEYRSLATELAQWLRLTTDRMNARNFPSDLKGVQQRVMGEIKRHRLEERPRRERERQQLIRMFEDLKPGIRAGHIPNDPFLRIEQINRLWDEYNTALEERELAALSDVRRLDRLQWAADRIVRECRAVESQLTALERRLVETEPSVTSMLDSQRGGRLCRWSEQLGTLETKLNGLFNQVQHLRSGRYVHTEQIYRDVCTLHQRFLDLQRRLRQQSSHSEPNGTKALHSSQVSLSHPAYLSKRLTPGCQDQRYEFLTPIQRCLVWIDEHVLKLRVGSMNKRSAKWHISETKLSVVATRTPEEKKLSEESMQTLDHAYQQLLEMCDHRTRLSHSLLDFVRRATHQLDWLRAHEAREVHRDWNRPDQLNSSEIRRALQELVKELKLREPGFSDLSVAGTSMQLDNHPASDLIQAYVIALERHWAWLVQLIGCSESRLEQLMRQESHTSQVAECESVLTTQLHDMQLLLGRSCKRSSTMEVDRLRTQLQHIATQLNEYESLINGLMVDAQEIVPLSVGIGESASLGSSLDHRHIGSRVRPLCCFRSADYWFDKPNATYQSVVGETFWPRGSEAAEFDKGDALVLVGTTDTKMSNLRTATGTCLQTPTVCFLPSWPCTEAIERTRCLMNFLNKVKSCLTLADLSLRGEVLCACMSAWRDDDTNQPFTVESFEEAKRIYVDGLRHSLALRLANRPTDEIDRFETELARFDNILISTSVPPSQTESGAYSELRQVMGQLRLGVNTLASQLQQRCASSLPDRVSELERRIQEHKAWVKDLAHIQSRLLEFHQRLQRSENLTLDGQTSPIMIQAQALSDTAAQLHVAGQGYSQLLADTDAWLARLNRADEVLGECELSLLGSAIHIHGLFPSLGTLEPANHDGLRAESVERAHKDLKAIAERLPRVRAELDLLSQQVPDVNKLTLSENQDPHVTREFLRLLLPVDNQVLLPRLNICHQRLAAAMREVELELKAFGDSLRCFPAYQSLHDDLLHQMTEFKNRIVELSELVRSIGLESGSDETLIKAALGQADQIAAEVEHQLVKVEQLNRHIAQMILVLTNYAKATQDYRQLVETTFQQSGASRDYRWSPGFGLFDITQILRNADQITDRYNDHAQQVYDQIQSLYNVLHHSGYSGHLQLNHVPRALTYRQIYPGEFPPEFPQRRSITPDQAFRPGSTASIPVCLRTSASRLPMTEYTYVNGEHQTNWELRLDCIETESVVALPNGWDFPPDLSTDRAFWSRLKKPMPTSGAWFVTRLSEFDSEGCRDEPLCIGDALRCGLIDPRSQTCQPSSKASSMSISWKEAVERGWLTDQASRALSDPIRTPRGLYCPLASLLLRPGEFNQTDGVDPATGNYWPEQQKLVELWMESKLSSSDFTRLAAVLSSGIAVEYRESRVCWCDASCEKQPPSMVKPCLSDWLSAGAYNPATRRLRVSILKDNSTTNSEKKLFCEDELTIKQCIELGLLDPHMPEVIVPMETSESARTTPYRRITLNTAISVGLIDDVDGLWCGISQWADISVSLHVAHTAGLISRAPSLSEALLAGLLALDRVDENGQLRSGLVDTHTGSHISFSEAIQRGLVQGSCPSLMLLRANHVKTHSLIEALRLGIINELGEFRLQNGSSIPLWDAVNSGLVHLVHTQVYPPPVGVLQPKLARKQQYHQHPVLQAIRTNLLDAGSEEIILSEAEAKQHGLSPTMRRISLRKSPRISHLCDVQTVNLLTRSSGLIYPDGRELTGLEALARGWLIPCSSSQPGSRQYGQVIDPNTDLAVDVVAGTKWPPTRPLSTNGAHLLLGLSSHRPYRGYLMIQRLITKLSWLGPGLHDDNLVKPTLFTNLPRVPSSTSLGHQWRPEQILSVLDPSTARHLSPSEAIRQNLLDLDSGVFRFPDTGRTISLGDAVGQKLVQVSRSKPLTATSHTDANSPDSLSITETRTYRILSVMDPATGQLINPDRAIATGLLNLTERMYMGTQPSISIDEAMNRGFVLAHGTTPVICNSDRILNGEARNTPKEMNLPLTLTELIATGHIVQDSDNSCMVRVPNEHTCITVNEAVAMGILDAEHSLLRNMSTNSWSTLAEALSTNQMDGISGYVNLQPGWISILDAASRGLLSETASAEGGRVSFDEALARGLIDPVSARFYRPNQSDSGVPSSVSIKEAIDRGWLEPPIELKKKSLHNGSASSLFGRKRPSSPSSSSTKKRPALTPLASLRKLLRSQSPGRSSVHSDVSDRTNTLSRSEKSDERSLRAKDTITNRFLAKLATLGSRSSNECPGTEVEKVSKPRLQHRLQLLERNCVLYAFYYLHDEVRVEAAITESMLREGRVDVRKGVVCDPLSGRFVPAPEALANGFVFGIVFTKAGRFPSESGVEESAPDHTSFSREPLFWLEVFHRRHDIYQLERVYDPYDRKLVTVTDAVAKGVVDPIHCTYTHPVTGDLYSIEDALYCGWIQALPVGNPPPFELKGRKFDHIHVRTVEEGYTFTSITRTIPYVTMHRHFVPSPSPKPADVIADGIHTTRSLKRHMFGEPTPRMYLGSRGSGEPLPVCHLKPGYQLTPGGEVEIIATGERLSVPDAISRNYAVPATPAPPRSPLGLTKFTSNILDQPSGLRTTLDAPRFDPSTPTPLSDGDLVPAMSLSLVRYQHTSKLPTVHERQPSWPTRFITLETAIKRGWLDPISGQLYTQSGRSSKLTLMDAVEQGMIDPMQILVRVVQPMETDVPDQALYSDQPVMYYYSLAVVLDALVTMSHATDNPKPLQIWNRKLLTMLLNAASSSPLMSAGGKMEIIQQHALTRTDYDHLQTLFVRTDSTTELETIDVTTPQHTRIRTVKQLLENQQTEDQIAVIHGQRQITLRDALSNQLLQTHTPIIEQTDSDDNPTAYTALCENLQLVVKRNNTTNQATAENQNIPLNTDIQRNTLEPQIMETFHFTHTHDNRNTTRSERTPSTYQQALSYETDTAQAPEIPTLMTWSEALSAGLVDPSSGMVRVPGTDKFVSLPDAVDGGLICGDRSLVRDPESGRLEKLGRLLLMGALSPVALVAHAVQSVRDSGASSSAVDVGVADVSDSVVAGASPLLAVKDSGELLAVSPSAMGEDVSGVCGRLSPESAVVSVAPDSSAPVVGDVPFVSSDVVGGELAVVPAVGVVDESS</sequence>
<evidence type="ECO:0000313" key="3">
    <source>
        <dbReference type="EMBL" id="OON22271.1"/>
    </source>
</evidence>
<dbReference type="SMART" id="SM00033">
    <property type="entry name" value="CH"/>
    <property type="match status" value="1"/>
</dbReference>
<dbReference type="PROSITE" id="PS50021">
    <property type="entry name" value="CH"/>
    <property type="match status" value="1"/>
</dbReference>
<evidence type="ECO:0000259" key="2">
    <source>
        <dbReference type="PROSITE" id="PS50021"/>
    </source>
</evidence>
<accession>A0A1S8X6I3</accession>
<dbReference type="GO" id="GO:0005856">
    <property type="term" value="C:cytoskeleton"/>
    <property type="evidence" value="ECO:0007669"/>
    <property type="project" value="InterPro"/>
</dbReference>
<dbReference type="InterPro" id="IPR036872">
    <property type="entry name" value="CH_dom_sf"/>
</dbReference>
<dbReference type="Gene3D" id="1.10.418.10">
    <property type="entry name" value="Calponin-like domain"/>
    <property type="match status" value="1"/>
</dbReference>
<dbReference type="Gene3D" id="1.20.58.60">
    <property type="match status" value="4"/>
</dbReference>
<proteinExistence type="predicted"/>
<dbReference type="SMART" id="SM00150">
    <property type="entry name" value="SPEC"/>
    <property type="match status" value="1"/>
</dbReference>
<dbReference type="PANTHER" id="PTHR11915">
    <property type="entry name" value="SPECTRIN/FILAMIN RELATED CYTOSKELETAL PROTEIN"/>
    <property type="match status" value="1"/>
</dbReference>
<dbReference type="InterPro" id="IPR035915">
    <property type="entry name" value="Plakin_repeat_sf"/>
</dbReference>
<feature type="domain" description="Calponin-homology (CH)" evidence="2">
    <location>
        <begin position="23"/>
        <end position="127"/>
    </location>
</feature>
<dbReference type="InterPro" id="IPR049538">
    <property type="entry name" value="PCN-like_spectrin-like_rpt"/>
</dbReference>
<gene>
    <name evidence="3" type="ORF">X801_01826</name>
</gene>
<name>A0A1S8X6I3_OPIVI</name>
<dbReference type="SUPFAM" id="SSF47576">
    <property type="entry name" value="Calponin-homology domain, CH-domain"/>
    <property type="match status" value="1"/>
</dbReference>
<dbReference type="Pfam" id="PF21020">
    <property type="entry name" value="Spectrin_4"/>
    <property type="match status" value="1"/>
</dbReference>
<feature type="non-terminal residue" evidence="3">
    <location>
        <position position="1"/>
    </location>
</feature>
<dbReference type="InterPro" id="IPR018159">
    <property type="entry name" value="Spectrin/alpha-actinin"/>
</dbReference>
<dbReference type="Pfam" id="PF00307">
    <property type="entry name" value="CH"/>
    <property type="match status" value="1"/>
</dbReference>
<evidence type="ECO:0000256" key="1">
    <source>
        <dbReference type="SAM" id="MobiDB-lite"/>
    </source>
</evidence>
<dbReference type="EMBL" id="KV891827">
    <property type="protein sequence ID" value="OON22271.1"/>
    <property type="molecule type" value="Genomic_DNA"/>
</dbReference>
<dbReference type="InterPro" id="IPR001101">
    <property type="entry name" value="Plectin_repeat"/>
</dbReference>
<dbReference type="Gene3D" id="2.30.30.40">
    <property type="entry name" value="SH3 Domains"/>
    <property type="match status" value="1"/>
</dbReference>
<evidence type="ECO:0000313" key="4">
    <source>
        <dbReference type="Proteomes" id="UP000243686"/>
    </source>
</evidence>
<feature type="region of interest" description="Disordered" evidence="1">
    <location>
        <begin position="2333"/>
        <end position="2403"/>
    </location>
</feature>
<feature type="compositionally biased region" description="Basic and acidic residues" evidence="1">
    <location>
        <begin position="2394"/>
        <end position="2403"/>
    </location>
</feature>
<feature type="region of interest" description="Disordered" evidence="1">
    <location>
        <begin position="382"/>
        <end position="402"/>
    </location>
</feature>
<dbReference type="SUPFAM" id="SSF46966">
    <property type="entry name" value="Spectrin repeat"/>
    <property type="match status" value="2"/>
</dbReference>